<dbReference type="EMBL" id="CP000061">
    <property type="protein sequence ID" value="ABC65403.1"/>
    <property type="molecule type" value="Genomic_DNA"/>
</dbReference>
<accession>Q2NJJ0</accession>
<dbReference type="KEGG" id="ayw:AYWB_286"/>
<dbReference type="AlphaFoldDB" id="Q2NJJ0"/>
<proteinExistence type="predicted"/>
<name>Q2NJJ0_AYWBP</name>
<sequence length="250" mass="29987">MYNNIKIPPNTRIYPKFCDFIFRKFGDFYFYNKKPNKKEKKMKNETNQGIIRGGWETKSTPNDLVQIKNFLQILKGELLNITIVSHSKKKNSYQQANYRPKNQTLFVDPQILDEMKKYRIEIIKTHSPENNNNNQTLTNPITPPKHQNNTLKTQFPIFQINYLNEQKDYIKELISKIPIDKLDTLKLYKLDDKKVDKYNNPIKTNYKKGLNVIYYQLEDLKHIKLFLTKNKQGYRVKKIHPMYKYISKIK</sequence>
<dbReference type="STRING" id="322098.AYWB_286"/>
<organism evidence="1 2">
    <name type="scientific">Aster yellows witches'-broom phytoplasma (strain AYWB)</name>
    <dbReference type="NCBI Taxonomy" id="322098"/>
    <lineage>
        <taxon>Bacteria</taxon>
        <taxon>Bacillati</taxon>
        <taxon>Mycoplasmatota</taxon>
        <taxon>Mollicutes</taxon>
        <taxon>Acholeplasmatales</taxon>
        <taxon>Acholeplasmataceae</taxon>
        <taxon>Candidatus Phytoplasma</taxon>
        <taxon>16SrI (Aster yellows group)</taxon>
    </lineage>
</organism>
<evidence type="ECO:0000313" key="1">
    <source>
        <dbReference type="EMBL" id="ABC65403.1"/>
    </source>
</evidence>
<reference evidence="1 2" key="1">
    <citation type="journal article" date="2006" name="J. Bacteriol.">
        <title>Living with genome instability: the adaptation of phytoplasmas to diverse environments of their insect and plant hosts.</title>
        <authorList>
            <person name="Bai X."/>
            <person name="Zhang J."/>
            <person name="Ewing A."/>
            <person name="Miller S.A."/>
            <person name="Jancso Radek A."/>
            <person name="Shevchenko D.V."/>
            <person name="Tsukerman K."/>
            <person name="Walunas T."/>
            <person name="Lapidus A."/>
            <person name="Campbell J.W."/>
            <person name="Hogenhout S.A."/>
        </authorList>
    </citation>
    <scope>NUCLEOTIDE SEQUENCE [LARGE SCALE GENOMIC DNA]</scope>
    <source>
        <strain evidence="1 2">AYWB</strain>
    </source>
</reference>
<evidence type="ECO:0000313" key="2">
    <source>
        <dbReference type="Proteomes" id="UP000001934"/>
    </source>
</evidence>
<gene>
    <name evidence="1" type="ordered locus">AYWB_286</name>
</gene>
<protein>
    <submittedName>
        <fullName evidence="1">Uncharacterized protein</fullName>
    </submittedName>
</protein>
<keyword evidence="2" id="KW-1185">Reference proteome</keyword>
<dbReference type="HOGENOM" id="CLU_1319854_0_0_14"/>
<dbReference type="Proteomes" id="UP000001934">
    <property type="component" value="Chromosome"/>
</dbReference>
<dbReference type="PhylomeDB" id="Q2NJJ0"/>